<protein>
    <recommendedName>
        <fullName evidence="2">DUF4806 domain-containing protein</fullName>
    </recommendedName>
</protein>
<evidence type="ECO:0000256" key="1">
    <source>
        <dbReference type="SAM" id="Phobius"/>
    </source>
</evidence>
<organism evidence="3">
    <name type="scientific">Sipha flava</name>
    <name type="common">yellow sugarcane aphid</name>
    <dbReference type="NCBI Taxonomy" id="143950"/>
    <lineage>
        <taxon>Eukaryota</taxon>
        <taxon>Metazoa</taxon>
        <taxon>Ecdysozoa</taxon>
        <taxon>Arthropoda</taxon>
        <taxon>Hexapoda</taxon>
        <taxon>Insecta</taxon>
        <taxon>Pterygota</taxon>
        <taxon>Neoptera</taxon>
        <taxon>Paraneoptera</taxon>
        <taxon>Hemiptera</taxon>
        <taxon>Sternorrhyncha</taxon>
        <taxon>Aphidomorpha</taxon>
        <taxon>Aphidoidea</taxon>
        <taxon>Aphididae</taxon>
        <taxon>Sipha</taxon>
    </lineage>
</organism>
<proteinExistence type="predicted"/>
<dbReference type="AlphaFoldDB" id="A0A2S2QR09"/>
<dbReference type="PANTHER" id="PTHR34153:SF2">
    <property type="entry name" value="SI:CH211-262H13.3-RELATED"/>
    <property type="match status" value="1"/>
</dbReference>
<evidence type="ECO:0000259" key="2">
    <source>
        <dbReference type="Pfam" id="PF16064"/>
    </source>
</evidence>
<dbReference type="PANTHER" id="PTHR34153">
    <property type="entry name" value="SI:CH211-262H13.3-RELATED-RELATED"/>
    <property type="match status" value="1"/>
</dbReference>
<evidence type="ECO:0000313" key="3">
    <source>
        <dbReference type="EMBL" id="MBY80187.1"/>
    </source>
</evidence>
<reference evidence="3" key="1">
    <citation type="submission" date="2018-04" db="EMBL/GenBank/DDBJ databases">
        <title>Transcriptome assembly of Sipha flava.</title>
        <authorList>
            <person name="Scully E.D."/>
            <person name="Geib S.M."/>
            <person name="Palmer N.A."/>
            <person name="Koch K."/>
            <person name="Bradshaw J."/>
            <person name="Heng-Moss T."/>
            <person name="Sarath G."/>
        </authorList>
    </citation>
    <scope>NUCLEOTIDE SEQUENCE</scope>
</reference>
<name>A0A2S2QR09_9HEMI</name>
<dbReference type="EMBL" id="GGMS01010984">
    <property type="protein sequence ID" value="MBY80187.1"/>
    <property type="molecule type" value="Transcribed_RNA"/>
</dbReference>
<keyword evidence="1" id="KW-0812">Transmembrane</keyword>
<gene>
    <name evidence="3" type="ORF">g.180315</name>
</gene>
<dbReference type="Pfam" id="PF16064">
    <property type="entry name" value="DUF4806"/>
    <property type="match status" value="1"/>
</dbReference>
<sequence length="196" mass="22797">MAYKNTSAKNIINLDSIFPIKTHGELESLETKIKADENFKNTLITQLSVLIDVIDLGNSVRRIVSRMLSDVLLSEYSLYGFKSKLCFSSSNCYRVIIDAIRVNVKYSVVPEKEIDNLLGIWLSHAPFRIKKAISKTRKTLQNSFFNLILIVMYYSLNYIHQYCYYIINIFFNLSIVSFKLTIFYLLFIIYNVVNII</sequence>
<dbReference type="InterPro" id="IPR032071">
    <property type="entry name" value="DUF4806"/>
</dbReference>
<keyword evidence="1" id="KW-1133">Transmembrane helix</keyword>
<accession>A0A2S2QR09</accession>
<feature type="transmembrane region" description="Helical" evidence="1">
    <location>
        <begin position="165"/>
        <end position="193"/>
    </location>
</feature>
<feature type="domain" description="DUF4806" evidence="2">
    <location>
        <begin position="17"/>
        <end position="83"/>
    </location>
</feature>
<keyword evidence="1" id="KW-0472">Membrane</keyword>
<dbReference type="OrthoDB" id="6621325at2759"/>
<feature type="transmembrane region" description="Helical" evidence="1">
    <location>
        <begin position="140"/>
        <end position="159"/>
    </location>
</feature>